<name>A0A7K1YD07_9SPHI</name>
<evidence type="ECO:0000313" key="1">
    <source>
        <dbReference type="EMBL" id="MXV52463.1"/>
    </source>
</evidence>
<sequence>MCRKIKQAGMVPVTGLFASVLKAYVLCYCLVFPLGKSSCFPPLLVPCIAVAGESGRIKRVKRFIIREHDCHELEIGRSLQRLNSLCFSMYILAALYEELYAQDESHEQLPAIAEAITRLWQQVIPLLAKDGLLYMLRCRKLKALKRRPGKLSMEVRVCRGSVKSN</sequence>
<dbReference type="AlphaFoldDB" id="A0A7K1YD07"/>
<accession>A0A7K1YD07</accession>
<reference evidence="1 2" key="1">
    <citation type="submission" date="2019-11" db="EMBL/GenBank/DDBJ databases">
        <title>Pedobacter sp. HMF7647 Genome sequencing and assembly.</title>
        <authorList>
            <person name="Kang H."/>
            <person name="Kim H."/>
            <person name="Joh K."/>
        </authorList>
    </citation>
    <scope>NUCLEOTIDE SEQUENCE [LARGE SCALE GENOMIC DNA]</scope>
    <source>
        <strain evidence="1 2">HMF7647</strain>
    </source>
</reference>
<protein>
    <submittedName>
        <fullName evidence="1">Uncharacterized protein</fullName>
    </submittedName>
</protein>
<evidence type="ECO:0000313" key="2">
    <source>
        <dbReference type="Proteomes" id="UP000466586"/>
    </source>
</evidence>
<gene>
    <name evidence="1" type="ORF">GS399_15920</name>
</gene>
<comment type="caution">
    <text evidence="1">The sequence shown here is derived from an EMBL/GenBank/DDBJ whole genome shotgun (WGS) entry which is preliminary data.</text>
</comment>
<proteinExistence type="predicted"/>
<dbReference type="RefSeq" id="WP_160845645.1">
    <property type="nucleotide sequence ID" value="NZ_WVHT01000008.1"/>
</dbReference>
<organism evidence="1 2">
    <name type="scientific">Hufsiella arboris</name>
    <dbReference type="NCBI Taxonomy" id="2695275"/>
    <lineage>
        <taxon>Bacteria</taxon>
        <taxon>Pseudomonadati</taxon>
        <taxon>Bacteroidota</taxon>
        <taxon>Sphingobacteriia</taxon>
        <taxon>Sphingobacteriales</taxon>
        <taxon>Sphingobacteriaceae</taxon>
        <taxon>Hufsiella</taxon>
    </lineage>
</organism>
<dbReference type="EMBL" id="WVHT01000008">
    <property type="protein sequence ID" value="MXV52463.1"/>
    <property type="molecule type" value="Genomic_DNA"/>
</dbReference>
<dbReference type="Proteomes" id="UP000466586">
    <property type="component" value="Unassembled WGS sequence"/>
</dbReference>
<keyword evidence="2" id="KW-1185">Reference proteome</keyword>